<comment type="similarity">
    <text evidence="1">Belongs to the glycosyl hydrolases 36 family.</text>
</comment>
<evidence type="ECO:0000313" key="6">
    <source>
        <dbReference type="EMBL" id="MCI09958.1"/>
    </source>
</evidence>
<dbReference type="Gene3D" id="3.20.20.70">
    <property type="entry name" value="Aldolase class I"/>
    <property type="match status" value="1"/>
</dbReference>
<dbReference type="GO" id="GO:0047274">
    <property type="term" value="F:galactinol-sucrose galactosyltransferase activity"/>
    <property type="evidence" value="ECO:0007669"/>
    <property type="project" value="UniProtKB-EC"/>
</dbReference>
<sequence length="266" mass="29426">VSDGKLMVKDRTILTGVSDNVTETSAATTGPVNGVFLGVETEKEESRHVVSLGKLTDVRFMACFRFKLWWMAQKMGENGNEIPLETQFLLVETKDGSHLDDSDIIYTIFLPLVEGSFRACLQGNAINNNVELCLESGDVDTKTSSFSHALFISAGTDPFATIHNAFVTVRNHLNTFRLRHEKKLPGIVDYFGWCTWDAFYQDVTQEGVDDGLRSLVGGGTPPKFVIIDDGWQSVAGDKEDASSLQRLTGIKENPKFQNKEDPELGI</sequence>
<organism evidence="6 7">
    <name type="scientific">Trifolium medium</name>
    <dbReference type="NCBI Taxonomy" id="97028"/>
    <lineage>
        <taxon>Eukaryota</taxon>
        <taxon>Viridiplantae</taxon>
        <taxon>Streptophyta</taxon>
        <taxon>Embryophyta</taxon>
        <taxon>Tracheophyta</taxon>
        <taxon>Spermatophyta</taxon>
        <taxon>Magnoliopsida</taxon>
        <taxon>eudicotyledons</taxon>
        <taxon>Gunneridae</taxon>
        <taxon>Pentapetalae</taxon>
        <taxon>rosids</taxon>
        <taxon>fabids</taxon>
        <taxon>Fabales</taxon>
        <taxon>Fabaceae</taxon>
        <taxon>Papilionoideae</taxon>
        <taxon>50 kb inversion clade</taxon>
        <taxon>NPAAA clade</taxon>
        <taxon>Hologalegina</taxon>
        <taxon>IRL clade</taxon>
        <taxon>Trifolieae</taxon>
        <taxon>Trifolium</taxon>
    </lineage>
</organism>
<reference evidence="6 7" key="1">
    <citation type="journal article" date="2018" name="Front. Plant Sci.">
        <title>Red Clover (Trifolium pratense) and Zigzag Clover (T. medium) - A Picture of Genomic Similarities and Differences.</title>
        <authorList>
            <person name="Dluhosova J."/>
            <person name="Istvanek J."/>
            <person name="Nedelnik J."/>
            <person name="Repkova J."/>
        </authorList>
    </citation>
    <scope>NUCLEOTIDE SEQUENCE [LARGE SCALE GENOMIC DNA]</scope>
    <source>
        <strain evidence="7">cv. 10/8</strain>
        <tissue evidence="6">Leaf</tissue>
    </source>
</reference>
<keyword evidence="6" id="KW-0328">Glycosyltransferase</keyword>
<evidence type="ECO:0000256" key="5">
    <source>
        <dbReference type="SAM" id="MobiDB-lite"/>
    </source>
</evidence>
<comment type="caution">
    <text evidence="6">The sequence shown here is derived from an EMBL/GenBank/DDBJ whole genome shotgun (WGS) entry which is preliminary data.</text>
</comment>
<accession>A0A392PCY3</accession>
<dbReference type="InterPro" id="IPR008811">
    <property type="entry name" value="Glycosyl_hydrolases_36"/>
</dbReference>
<protein>
    <recommendedName>
        <fullName evidence="2">galactinol--sucrose galactosyltransferase</fullName>
        <ecNumber evidence="2">2.4.1.82</ecNumber>
    </recommendedName>
</protein>
<dbReference type="Pfam" id="PF05691">
    <property type="entry name" value="Raffinose_syn"/>
    <property type="match status" value="1"/>
</dbReference>
<dbReference type="EC" id="2.4.1.82" evidence="2"/>
<dbReference type="PANTHER" id="PTHR31268">
    <property type="match status" value="1"/>
</dbReference>
<dbReference type="EMBL" id="LXQA010074506">
    <property type="protein sequence ID" value="MCI09958.1"/>
    <property type="molecule type" value="Genomic_DNA"/>
</dbReference>
<evidence type="ECO:0000256" key="2">
    <source>
        <dbReference type="ARBA" id="ARBA00012708"/>
    </source>
</evidence>
<feature type="non-terminal residue" evidence="6">
    <location>
        <position position="266"/>
    </location>
</feature>
<evidence type="ECO:0000256" key="1">
    <source>
        <dbReference type="ARBA" id="ARBA00007240"/>
    </source>
</evidence>
<proteinExistence type="inferred from homology"/>
<dbReference type="Proteomes" id="UP000265520">
    <property type="component" value="Unassembled WGS sequence"/>
</dbReference>
<evidence type="ECO:0000313" key="7">
    <source>
        <dbReference type="Proteomes" id="UP000265520"/>
    </source>
</evidence>
<evidence type="ECO:0000256" key="3">
    <source>
        <dbReference type="ARBA" id="ARBA00023277"/>
    </source>
</evidence>
<dbReference type="InterPro" id="IPR013785">
    <property type="entry name" value="Aldolase_TIM"/>
</dbReference>
<feature type="compositionally biased region" description="Basic and acidic residues" evidence="5">
    <location>
        <begin position="252"/>
        <end position="266"/>
    </location>
</feature>
<dbReference type="SUPFAM" id="SSF51445">
    <property type="entry name" value="(Trans)glycosidases"/>
    <property type="match status" value="1"/>
</dbReference>
<dbReference type="InterPro" id="IPR017853">
    <property type="entry name" value="GH"/>
</dbReference>
<feature type="region of interest" description="Disordered" evidence="5">
    <location>
        <begin position="246"/>
        <end position="266"/>
    </location>
</feature>
<keyword evidence="3" id="KW-0119">Carbohydrate metabolism</keyword>
<comment type="catalytic activity">
    <reaction evidence="4">
        <text>alpha-D-galactosyl-(1-&gt;3)-1D-myo-inositol + sucrose = raffinose + myo-inositol</text>
        <dbReference type="Rhea" id="RHEA:20161"/>
        <dbReference type="ChEBI" id="CHEBI:16634"/>
        <dbReference type="ChEBI" id="CHEBI:17268"/>
        <dbReference type="ChEBI" id="CHEBI:17505"/>
        <dbReference type="ChEBI" id="CHEBI:17992"/>
        <dbReference type="EC" id="2.4.1.82"/>
    </reaction>
</comment>
<feature type="non-terminal residue" evidence="6">
    <location>
        <position position="1"/>
    </location>
</feature>
<name>A0A392PCY3_9FABA</name>
<evidence type="ECO:0000256" key="4">
    <source>
        <dbReference type="ARBA" id="ARBA00049426"/>
    </source>
</evidence>
<keyword evidence="6" id="KW-0808">Transferase</keyword>
<dbReference type="AlphaFoldDB" id="A0A392PCY3"/>
<keyword evidence="7" id="KW-1185">Reference proteome</keyword>
<dbReference type="PANTHER" id="PTHR31268:SF5">
    <property type="entry name" value="GALACTINOL--SUCROSE GALACTOSYLTRANSFERASE 6-RELATED"/>
    <property type="match status" value="1"/>
</dbReference>